<sequence>MKKLIMLGLLAFTMLGIAEPHRDNRGVLIMSEDEWVKFYNKDGQNVAVCPVIGSLIMEESYIKDGKKMTHTIDQIHEIIKIFNETLGETGLRDIKGGTDKIHEFYYAGVCKQPSQKEFDLVGSPTFKKEMNRIFETHKIVEEN</sequence>
<dbReference type="KEGG" id="lala:AB8B28_08325"/>
<organism evidence="1">
    <name type="scientific">Leptotrichia alba</name>
    <dbReference type="NCBI Taxonomy" id="3239304"/>
    <lineage>
        <taxon>Bacteria</taxon>
        <taxon>Fusobacteriati</taxon>
        <taxon>Fusobacteriota</taxon>
        <taxon>Fusobacteriia</taxon>
        <taxon>Fusobacteriales</taxon>
        <taxon>Leptotrichiaceae</taxon>
        <taxon>Leptotrichia</taxon>
    </lineage>
</organism>
<dbReference type="RefSeq" id="WP_369715214.1">
    <property type="nucleotide sequence ID" value="NZ_CP165647.1"/>
</dbReference>
<name>A0AB39V250_9FUSO</name>
<dbReference type="AlphaFoldDB" id="A0AB39V250"/>
<proteinExistence type="predicted"/>
<protein>
    <submittedName>
        <fullName evidence="1">Uncharacterized protein</fullName>
    </submittedName>
</protein>
<gene>
    <name evidence="1" type="ORF">AB8B28_08325</name>
</gene>
<reference evidence="1" key="1">
    <citation type="submission" date="2024-07" db="EMBL/GenBank/DDBJ databases">
        <authorList>
            <person name="Li X.-J."/>
            <person name="Wang X."/>
        </authorList>
    </citation>
    <scope>NUCLEOTIDE SEQUENCE</scope>
    <source>
        <strain evidence="1">HSP-536</strain>
    </source>
</reference>
<evidence type="ECO:0000313" key="1">
    <source>
        <dbReference type="EMBL" id="XDU61655.1"/>
    </source>
</evidence>
<dbReference type="EMBL" id="CP165647">
    <property type="protein sequence ID" value="XDU61655.1"/>
    <property type="molecule type" value="Genomic_DNA"/>
</dbReference>
<accession>A0AB39V250</accession>